<keyword evidence="4" id="KW-1185">Reference proteome</keyword>
<feature type="domain" description="TPM" evidence="2">
    <location>
        <begin position="114"/>
        <end position="187"/>
    </location>
</feature>
<evidence type="ECO:0000313" key="4">
    <source>
        <dbReference type="Proteomes" id="UP001152321"/>
    </source>
</evidence>
<dbReference type="PANTHER" id="PTHR30373">
    <property type="entry name" value="UPF0603 PROTEIN YGCG"/>
    <property type="match status" value="1"/>
</dbReference>
<evidence type="ECO:0000256" key="1">
    <source>
        <dbReference type="SAM" id="Phobius"/>
    </source>
</evidence>
<sequence length="213" mass="24540">MAWIHRYISDEDIQKISEAVSRAEEKTDGEIVPVIVQRSSTVGHVPLTLTLLILLMLVIVELPYADLLWVKPWVYVWPFLIVAVYYLSFAISKMHWVQKVLVPERDEVDQVHQRAHLEFYLNKVNETKDRTGILIFISVMEKKAVILADEGISSKLPPETWNEVLSKLGEQLGKANWSFGFTEAIESCGHHLKTHFPRTEVNNQLKNQLVIRP</sequence>
<dbReference type="Pfam" id="PF04536">
    <property type="entry name" value="TPM_phosphatase"/>
    <property type="match status" value="1"/>
</dbReference>
<proteinExistence type="predicted"/>
<keyword evidence="1" id="KW-1133">Transmembrane helix</keyword>
<name>A0ABT6DM02_9BACT</name>
<protein>
    <submittedName>
        <fullName evidence="3">TPM domain-containing protein</fullName>
    </submittedName>
</protein>
<dbReference type="PANTHER" id="PTHR30373:SF8">
    <property type="entry name" value="BLL7265 PROTEIN"/>
    <property type="match status" value="1"/>
</dbReference>
<dbReference type="EMBL" id="JANRMI010000005">
    <property type="protein sequence ID" value="MDG0817828.1"/>
    <property type="molecule type" value="Genomic_DNA"/>
</dbReference>
<evidence type="ECO:0000259" key="2">
    <source>
        <dbReference type="Pfam" id="PF04536"/>
    </source>
</evidence>
<comment type="caution">
    <text evidence="3">The sequence shown here is derived from an EMBL/GenBank/DDBJ whole genome shotgun (WGS) entry which is preliminary data.</text>
</comment>
<feature type="transmembrane region" description="Helical" evidence="1">
    <location>
        <begin position="41"/>
        <end position="60"/>
    </location>
</feature>
<dbReference type="Gene3D" id="3.10.310.50">
    <property type="match status" value="1"/>
</dbReference>
<gene>
    <name evidence="3" type="ORF">NWE73_15715</name>
</gene>
<dbReference type="InterPro" id="IPR007621">
    <property type="entry name" value="TPM_dom"/>
</dbReference>
<organism evidence="3 4">
    <name type="scientific">Bdellovibrio svalbardensis</name>
    <dbReference type="NCBI Taxonomy" id="2972972"/>
    <lineage>
        <taxon>Bacteria</taxon>
        <taxon>Pseudomonadati</taxon>
        <taxon>Bdellovibrionota</taxon>
        <taxon>Bdellovibrionia</taxon>
        <taxon>Bdellovibrionales</taxon>
        <taxon>Pseudobdellovibrionaceae</taxon>
        <taxon>Bdellovibrio</taxon>
    </lineage>
</organism>
<feature type="transmembrane region" description="Helical" evidence="1">
    <location>
        <begin position="72"/>
        <end position="91"/>
    </location>
</feature>
<dbReference type="RefSeq" id="WP_277579304.1">
    <property type="nucleotide sequence ID" value="NZ_JANRMI010000005.1"/>
</dbReference>
<keyword evidence="1" id="KW-0472">Membrane</keyword>
<reference evidence="3" key="1">
    <citation type="submission" date="2022-08" db="EMBL/GenBank/DDBJ databases">
        <title>Novel Bdellovibrio Species Isolated from Svalbard: Designation Bdellovibrio svalbardensis.</title>
        <authorList>
            <person name="Mitchell R.J."/>
            <person name="Choi S.Y."/>
        </authorList>
    </citation>
    <scope>NUCLEOTIDE SEQUENCE</scope>
    <source>
        <strain evidence="3">PAP01</strain>
    </source>
</reference>
<keyword evidence="1" id="KW-0812">Transmembrane</keyword>
<evidence type="ECO:0000313" key="3">
    <source>
        <dbReference type="EMBL" id="MDG0817828.1"/>
    </source>
</evidence>
<dbReference type="Proteomes" id="UP001152321">
    <property type="component" value="Unassembled WGS sequence"/>
</dbReference>
<accession>A0ABT6DM02</accession>